<dbReference type="PANTHER" id="PTHR42979:SF1">
    <property type="entry name" value="3-ISOPROPYLMALATE DEHYDROGENASE"/>
    <property type="match status" value="1"/>
</dbReference>
<keyword evidence="7" id="KW-0100">Branched-chain amino acid biosynthesis</keyword>
<keyword evidence="2" id="KW-0028">Amino-acid biosynthesis</keyword>
<reference evidence="10" key="1">
    <citation type="journal article" date="2014" name="Front. Microbiol.">
        <title>High frequency of phylogenetically diverse reductive dehalogenase-homologous genes in deep subseafloor sedimentary metagenomes.</title>
        <authorList>
            <person name="Kawai M."/>
            <person name="Futagami T."/>
            <person name="Toyoda A."/>
            <person name="Takaki Y."/>
            <person name="Nishi S."/>
            <person name="Hori S."/>
            <person name="Arai W."/>
            <person name="Tsubouchi T."/>
            <person name="Morono Y."/>
            <person name="Uchiyama I."/>
            <person name="Ito T."/>
            <person name="Fujiyama A."/>
            <person name="Inagaki F."/>
            <person name="Takami H."/>
        </authorList>
    </citation>
    <scope>NUCLEOTIDE SEQUENCE</scope>
    <source>
        <strain evidence="10">Expedition CK06-06</strain>
    </source>
</reference>
<evidence type="ECO:0000256" key="7">
    <source>
        <dbReference type="ARBA" id="ARBA00023304"/>
    </source>
</evidence>
<protein>
    <recommendedName>
        <fullName evidence="9">Isopropylmalate dehydrogenase-like domain-containing protein</fullName>
    </recommendedName>
</protein>
<evidence type="ECO:0000256" key="3">
    <source>
        <dbReference type="ARBA" id="ARBA00022723"/>
    </source>
</evidence>
<keyword evidence="3" id="KW-0479">Metal-binding</keyword>
<evidence type="ECO:0000259" key="9">
    <source>
        <dbReference type="Pfam" id="PF00180"/>
    </source>
</evidence>
<evidence type="ECO:0000256" key="6">
    <source>
        <dbReference type="ARBA" id="ARBA00023027"/>
    </source>
</evidence>
<keyword evidence="5" id="KW-0560">Oxidoreductase</keyword>
<dbReference type="EMBL" id="BARV01023998">
    <property type="protein sequence ID" value="GAI43162.1"/>
    <property type="molecule type" value="Genomic_DNA"/>
</dbReference>
<dbReference type="Gene3D" id="3.40.718.10">
    <property type="entry name" value="Isopropylmalate Dehydrogenase"/>
    <property type="match status" value="1"/>
</dbReference>
<feature type="transmembrane region" description="Helical" evidence="8">
    <location>
        <begin position="27"/>
        <end position="48"/>
    </location>
</feature>
<dbReference type="PANTHER" id="PTHR42979">
    <property type="entry name" value="3-ISOPROPYLMALATE DEHYDROGENASE"/>
    <property type="match status" value="1"/>
</dbReference>
<name>X1NGK8_9ZZZZ</name>
<evidence type="ECO:0000256" key="2">
    <source>
        <dbReference type="ARBA" id="ARBA00022605"/>
    </source>
</evidence>
<keyword evidence="6" id="KW-0520">NAD</keyword>
<keyword evidence="8" id="KW-1133">Transmembrane helix</keyword>
<accession>X1NGK8</accession>
<organism evidence="10">
    <name type="scientific">marine sediment metagenome</name>
    <dbReference type="NCBI Taxonomy" id="412755"/>
    <lineage>
        <taxon>unclassified sequences</taxon>
        <taxon>metagenomes</taxon>
        <taxon>ecological metagenomes</taxon>
    </lineage>
</organism>
<evidence type="ECO:0000256" key="5">
    <source>
        <dbReference type="ARBA" id="ARBA00023002"/>
    </source>
</evidence>
<keyword evidence="8" id="KW-0472">Membrane</keyword>
<evidence type="ECO:0000256" key="8">
    <source>
        <dbReference type="SAM" id="Phobius"/>
    </source>
</evidence>
<keyword evidence="4" id="KW-0460">Magnesium</keyword>
<dbReference type="AlphaFoldDB" id="X1NGK8"/>
<sequence>MPQGGVNIFGMYEPIHGSAPRRAGLNMANPIAIILSIAMMLCYSFGLIKEAQTVEAAVSEVLQQGYRTYDIMDEGKTKVGTKEMGDLIAGRVGG</sequence>
<evidence type="ECO:0000313" key="10">
    <source>
        <dbReference type="EMBL" id="GAI43162.1"/>
    </source>
</evidence>
<dbReference type="InterPro" id="IPR004429">
    <property type="entry name" value="Isopropylmalate_DH"/>
</dbReference>
<feature type="domain" description="Isopropylmalate dehydrogenase-like" evidence="9">
    <location>
        <begin position="7"/>
        <end position="88"/>
    </location>
</feature>
<evidence type="ECO:0000256" key="1">
    <source>
        <dbReference type="ARBA" id="ARBA00022430"/>
    </source>
</evidence>
<evidence type="ECO:0000256" key="4">
    <source>
        <dbReference type="ARBA" id="ARBA00022842"/>
    </source>
</evidence>
<dbReference type="SUPFAM" id="SSF53659">
    <property type="entry name" value="Isocitrate/Isopropylmalate dehydrogenase-like"/>
    <property type="match status" value="1"/>
</dbReference>
<dbReference type="GO" id="GO:0005829">
    <property type="term" value="C:cytosol"/>
    <property type="evidence" value="ECO:0007669"/>
    <property type="project" value="TreeGrafter"/>
</dbReference>
<proteinExistence type="predicted"/>
<dbReference type="GO" id="GO:0003862">
    <property type="term" value="F:3-isopropylmalate dehydrogenase activity"/>
    <property type="evidence" value="ECO:0007669"/>
    <property type="project" value="InterPro"/>
</dbReference>
<dbReference type="GO" id="GO:0009098">
    <property type="term" value="P:L-leucine biosynthetic process"/>
    <property type="evidence" value="ECO:0007669"/>
    <property type="project" value="UniProtKB-KW"/>
</dbReference>
<keyword evidence="1" id="KW-0432">Leucine biosynthesis</keyword>
<dbReference type="InterPro" id="IPR024084">
    <property type="entry name" value="IsoPropMal-DH-like_dom"/>
</dbReference>
<dbReference type="Pfam" id="PF00180">
    <property type="entry name" value="Iso_dh"/>
    <property type="match status" value="1"/>
</dbReference>
<gene>
    <name evidence="10" type="ORF">S06H3_39259</name>
</gene>
<dbReference type="GO" id="GO:0046872">
    <property type="term" value="F:metal ion binding"/>
    <property type="evidence" value="ECO:0007669"/>
    <property type="project" value="UniProtKB-KW"/>
</dbReference>
<comment type="caution">
    <text evidence="10">The sequence shown here is derived from an EMBL/GenBank/DDBJ whole genome shotgun (WGS) entry which is preliminary data.</text>
</comment>
<keyword evidence="8" id="KW-0812">Transmembrane</keyword>